<feature type="domain" description="HDOD" evidence="1">
    <location>
        <begin position="239"/>
        <end position="433"/>
    </location>
</feature>
<evidence type="ECO:0000313" key="2">
    <source>
        <dbReference type="EMBL" id="RMC93447.1"/>
    </source>
</evidence>
<evidence type="ECO:0000259" key="1">
    <source>
        <dbReference type="PROSITE" id="PS51833"/>
    </source>
</evidence>
<protein>
    <submittedName>
        <fullName evidence="2">HDOD domain-containing protein</fullName>
    </submittedName>
</protein>
<accession>A0A454JEI2</accession>
<dbReference type="PROSITE" id="PS51833">
    <property type="entry name" value="HDOD"/>
    <property type="match status" value="1"/>
</dbReference>
<proteinExistence type="predicted"/>
<dbReference type="InterPro" id="IPR013976">
    <property type="entry name" value="HDOD"/>
</dbReference>
<dbReference type="InterPro" id="IPR029016">
    <property type="entry name" value="GAF-like_dom_sf"/>
</dbReference>
<organism evidence="2 3">
    <name type="scientific">Aquitalea palustris</name>
    <dbReference type="NCBI Taxonomy" id="2480983"/>
    <lineage>
        <taxon>Bacteria</taxon>
        <taxon>Pseudomonadati</taxon>
        <taxon>Pseudomonadota</taxon>
        <taxon>Betaproteobacteria</taxon>
        <taxon>Neisseriales</taxon>
        <taxon>Chromobacteriaceae</taxon>
        <taxon>Aquitalea</taxon>
    </lineage>
</organism>
<evidence type="ECO:0000313" key="3">
    <source>
        <dbReference type="Proteomes" id="UP000274139"/>
    </source>
</evidence>
<dbReference type="RefSeq" id="WP_103525962.1">
    <property type="nucleotide sequence ID" value="NZ_JAIZDC010000014.1"/>
</dbReference>
<dbReference type="SUPFAM" id="SSF109604">
    <property type="entry name" value="HD-domain/PDEase-like"/>
    <property type="match status" value="1"/>
</dbReference>
<dbReference type="SUPFAM" id="SSF55781">
    <property type="entry name" value="GAF domain-like"/>
    <property type="match status" value="1"/>
</dbReference>
<dbReference type="InterPro" id="IPR052340">
    <property type="entry name" value="RNase_Y/CdgJ"/>
</dbReference>
<dbReference type="OrthoDB" id="9791419at2"/>
<dbReference type="PANTHER" id="PTHR33525:SF3">
    <property type="entry name" value="RIBONUCLEASE Y"/>
    <property type="match status" value="1"/>
</dbReference>
<dbReference type="EMBL" id="RFAR01000080">
    <property type="protein sequence ID" value="RMC93447.1"/>
    <property type="molecule type" value="Genomic_DNA"/>
</dbReference>
<dbReference type="Pfam" id="PF08668">
    <property type="entry name" value="HDOD"/>
    <property type="match status" value="1"/>
</dbReference>
<sequence length="721" mass="80190">MNRVDNTADYQLEHSLSCADGSSLLLARAGEHDYLLLPAAAQPAAGKLPHSLLAQPVDHTTLAGQDYACYLRDGQKLLSEIPPGMLNDKEVTGIACDIMEALLQLQLNQLALPIVDSEHILIDAQQQIQLLGQHAAISHDTVQQQQNLIQAGRLLYWLYSGRRYSSLPLASLRPQLDNELLQLCQQLLTAHTASPLPTRAILAQLQDWLVRQQSFIRPQGNHCAALEQLLQRMRHSPDFPALSQAVSAINHIGNADSERLQVLAEIILKDFSLTNKLLKVVNSANFSQFGGTVSTVSRAIVILGFDTIRNLALTLLLFEHMHNRSHAQEVRDVAIKALFCGLLARNLARHSGLREAEEALICGMFQQLGELLCVYYFRDEYRLIHKKISSGSTADQAVLHTLGLSYAALGAGTVSLWSFPESMISSLEPYPAGPVRQPQSSTARLRMLGNLAQELTGLLSTANPPSQAAARQLLTRYERASALDMKQLDTVIEQTQAAFDDYLREWSGEQPRHGQAYQLKTARLDTQAQQPTTQIVADDALTTSYLLAPPATASLLSAGIQDITLTLLGSYQLNDLLRMILEIMFRAVGFDHVVLCTKDPRQNQLQARFGFGPDIPELLKHFRIDLDQQDNAFCIAMERNVDIFIEDASDTTIASHIPGWYRQLNLAQTFIIFPLVLEKRKIGFLYGDKKQAHSLPLRPDELNLLKTLRNQALLAIRQKQN</sequence>
<dbReference type="Gene3D" id="1.10.3210.10">
    <property type="entry name" value="Hypothetical protein af1432"/>
    <property type="match status" value="1"/>
</dbReference>
<dbReference type="Gene3D" id="3.30.450.40">
    <property type="match status" value="1"/>
</dbReference>
<name>A0A454JEI2_9NEIS</name>
<dbReference type="AlphaFoldDB" id="A0A454JEI2"/>
<gene>
    <name evidence="2" type="ORF">EAY64_17170</name>
</gene>
<dbReference type="Proteomes" id="UP000274139">
    <property type="component" value="Unassembled WGS sequence"/>
</dbReference>
<keyword evidence="3" id="KW-1185">Reference proteome</keyword>
<dbReference type="PANTHER" id="PTHR33525">
    <property type="match status" value="1"/>
</dbReference>
<reference evidence="2 3" key="1">
    <citation type="submission" date="2018-10" db="EMBL/GenBank/DDBJ databases">
        <title>Draft genome sequence of Aquitalea MWU14-2217 isolated from a wild cranberry bog in Provincetown, Massachusetts.</title>
        <authorList>
            <person name="Ebadzadsahrai G."/>
            <person name="Soby S."/>
        </authorList>
    </citation>
    <scope>NUCLEOTIDE SEQUENCE [LARGE SCALE GENOMIC DNA]</scope>
    <source>
        <strain evidence="2 3">MWU14-2217</strain>
    </source>
</reference>
<comment type="caution">
    <text evidence="2">The sequence shown here is derived from an EMBL/GenBank/DDBJ whole genome shotgun (WGS) entry which is preliminary data.</text>
</comment>